<dbReference type="Pfam" id="PF01464">
    <property type="entry name" value="SLT"/>
    <property type="match status" value="1"/>
</dbReference>
<dbReference type="GO" id="GO:0000270">
    <property type="term" value="P:peptidoglycan metabolic process"/>
    <property type="evidence" value="ECO:0007669"/>
    <property type="project" value="InterPro"/>
</dbReference>
<dbReference type="PANTHER" id="PTHR37423">
    <property type="entry name" value="SOLUBLE LYTIC MUREIN TRANSGLYCOSYLASE-RELATED"/>
    <property type="match status" value="1"/>
</dbReference>
<dbReference type="InterPro" id="IPR008258">
    <property type="entry name" value="Transglycosylase_SLT_dom_1"/>
</dbReference>
<dbReference type="EMBL" id="UOFT01000023">
    <property type="protein sequence ID" value="VAW92204.1"/>
    <property type="molecule type" value="Genomic_DNA"/>
</dbReference>
<evidence type="ECO:0000313" key="2">
    <source>
        <dbReference type="EMBL" id="VAW92204.1"/>
    </source>
</evidence>
<dbReference type="GO" id="GO:0008933">
    <property type="term" value="F:peptidoglycan lytic transglycosylase activity"/>
    <property type="evidence" value="ECO:0007669"/>
    <property type="project" value="InterPro"/>
</dbReference>
<proteinExistence type="predicted"/>
<evidence type="ECO:0000259" key="1">
    <source>
        <dbReference type="Pfam" id="PF01464"/>
    </source>
</evidence>
<sequence>MFLKRYFSIFFSLLALTFYSHSISAGYYVYQMPDGSRVITDRPQHNRTAKLVRKSQKIGGMGQSVTNTVVIEPADGADKFDDLINIVSSKHGMDPALIKAVVHAESYFNPNATSRVGASGLMQLMPRTAEIYGVFDLYSPMKNLDAGVRHLSYLLRRYKNRLSYALAAYNAGEKAVRFYNGIPPYRETRQYIRKVIHYHSYYQNQYRL</sequence>
<feature type="domain" description="Transglycosylase SLT" evidence="1">
    <location>
        <begin position="83"/>
        <end position="188"/>
    </location>
</feature>
<dbReference type="InterPro" id="IPR000189">
    <property type="entry name" value="Transglyc_AS"/>
</dbReference>
<dbReference type="PROSITE" id="PS00922">
    <property type="entry name" value="TRANSGLYCOSYLASE"/>
    <property type="match status" value="1"/>
</dbReference>
<dbReference type="CDD" id="cd00254">
    <property type="entry name" value="LT-like"/>
    <property type="match status" value="1"/>
</dbReference>
<reference evidence="2" key="1">
    <citation type="submission" date="2018-06" db="EMBL/GenBank/DDBJ databases">
        <authorList>
            <person name="Zhirakovskaya E."/>
        </authorList>
    </citation>
    <scope>NUCLEOTIDE SEQUENCE</scope>
</reference>
<dbReference type="AlphaFoldDB" id="A0A3B1AE96"/>
<dbReference type="GO" id="GO:0016020">
    <property type="term" value="C:membrane"/>
    <property type="evidence" value="ECO:0007669"/>
    <property type="project" value="InterPro"/>
</dbReference>
<dbReference type="PANTHER" id="PTHR37423:SF2">
    <property type="entry name" value="MEMBRANE-BOUND LYTIC MUREIN TRANSGLYCOSYLASE C"/>
    <property type="match status" value="1"/>
</dbReference>
<dbReference type="Gene3D" id="1.10.530.10">
    <property type="match status" value="1"/>
</dbReference>
<gene>
    <name evidence="2" type="ORF">MNBD_GAMMA23-243</name>
</gene>
<accession>A0A3B1AE96</accession>
<dbReference type="InterPro" id="IPR023346">
    <property type="entry name" value="Lysozyme-like_dom_sf"/>
</dbReference>
<name>A0A3B1AE96_9ZZZZ</name>
<organism evidence="2">
    <name type="scientific">hydrothermal vent metagenome</name>
    <dbReference type="NCBI Taxonomy" id="652676"/>
    <lineage>
        <taxon>unclassified sequences</taxon>
        <taxon>metagenomes</taxon>
        <taxon>ecological metagenomes</taxon>
    </lineage>
</organism>
<dbReference type="SUPFAM" id="SSF53955">
    <property type="entry name" value="Lysozyme-like"/>
    <property type="match status" value="1"/>
</dbReference>
<protein>
    <submittedName>
        <fullName evidence="2">Tail protein (ACLAME 1)</fullName>
    </submittedName>
</protein>